<evidence type="ECO:0000256" key="3">
    <source>
        <dbReference type="ARBA" id="ARBA00022692"/>
    </source>
</evidence>
<organism evidence="9 10">
    <name type="scientific">Mycobacterium kansasii</name>
    <dbReference type="NCBI Taxonomy" id="1768"/>
    <lineage>
        <taxon>Bacteria</taxon>
        <taxon>Bacillati</taxon>
        <taxon>Actinomycetota</taxon>
        <taxon>Actinomycetes</taxon>
        <taxon>Mycobacteriales</taxon>
        <taxon>Mycobacteriaceae</taxon>
        <taxon>Mycobacterium</taxon>
    </lineage>
</organism>
<dbReference type="EMBL" id="MVBM01000001">
    <property type="protein sequence ID" value="OOK81883.1"/>
    <property type="molecule type" value="Genomic_DNA"/>
</dbReference>
<comment type="subcellular location">
    <subcellularLocation>
        <location evidence="1">Membrane</location>
        <topology evidence="1">Multi-pass membrane protein</topology>
    </subcellularLocation>
</comment>
<dbReference type="GO" id="GO:0016020">
    <property type="term" value="C:membrane"/>
    <property type="evidence" value="ECO:0007669"/>
    <property type="project" value="UniProtKB-SubCell"/>
</dbReference>
<dbReference type="InterPro" id="IPR051475">
    <property type="entry name" value="Diverse_Ion_Transporter"/>
</dbReference>
<sequence>MNIIAVTVFVITYALIASDRVSKTRAALSGAAIMLALGVVRSHDAFYSHETGIDWDVVFLLLGMMIIVSVLRQTGVFEYVAIWAVKRANGSPLRIMILLVLVMAFGSALLDNVTTVLLIAPVTLLVCDRLAIDASPFLIAEVFASNIGGAATLVGDPPNIIIASRAGLSFNDFLVHMAPVVLVVLIVFVALLPACFVLLRSSPTGSPM</sequence>
<dbReference type="Proteomes" id="UP000516380">
    <property type="component" value="Chromosome"/>
</dbReference>
<feature type="transmembrane region" description="Helical" evidence="6">
    <location>
        <begin position="174"/>
        <end position="199"/>
    </location>
</feature>
<keyword evidence="2" id="KW-0813">Transport</keyword>
<keyword evidence="3 6" id="KW-0812">Transmembrane</keyword>
<proteinExistence type="predicted"/>
<dbReference type="PANTHER" id="PTHR43568">
    <property type="entry name" value="P PROTEIN"/>
    <property type="match status" value="1"/>
</dbReference>
<protein>
    <submittedName>
        <fullName evidence="9">Arsenical pump membrane family protein</fullName>
    </submittedName>
</protein>
<dbReference type="Pfam" id="PF03600">
    <property type="entry name" value="CitMHS"/>
    <property type="match status" value="1"/>
</dbReference>
<keyword evidence="5 6" id="KW-0472">Membrane</keyword>
<dbReference type="Proteomes" id="UP000189229">
    <property type="component" value="Unassembled WGS sequence"/>
</dbReference>
<feature type="transmembrane region" description="Helical" evidence="6">
    <location>
        <begin position="55"/>
        <end position="75"/>
    </location>
</feature>
<evidence type="ECO:0000256" key="2">
    <source>
        <dbReference type="ARBA" id="ARBA00022448"/>
    </source>
</evidence>
<evidence type="ECO:0000313" key="9">
    <source>
        <dbReference type="EMBL" id="OOK81883.1"/>
    </source>
</evidence>
<reference evidence="8 11" key="2">
    <citation type="submission" date="2020-07" db="EMBL/GenBank/DDBJ databases">
        <title>Mycobacterium kansasii (former subtype) with zoonotic potential isolated from diseased indoor pet cat, Japan.</title>
        <authorList>
            <person name="Fukano H."/>
            <person name="Terazono T."/>
            <person name="Hoshino Y."/>
        </authorList>
    </citation>
    <scope>NUCLEOTIDE SEQUENCE [LARGE SCALE GENOMIC DNA]</scope>
    <source>
        <strain evidence="8 11">Kuro-I</strain>
    </source>
</reference>
<accession>A0A1V3XRN6</accession>
<evidence type="ECO:0000256" key="6">
    <source>
        <dbReference type="SAM" id="Phobius"/>
    </source>
</evidence>
<evidence type="ECO:0000313" key="8">
    <source>
        <dbReference type="EMBL" id="BCI89416.1"/>
    </source>
</evidence>
<name>A0A1V3XRN6_MYCKA</name>
<feature type="domain" description="Citrate transporter-like" evidence="7">
    <location>
        <begin position="13"/>
        <end position="196"/>
    </location>
</feature>
<feature type="transmembrane region" description="Helical" evidence="6">
    <location>
        <begin position="26"/>
        <end position="43"/>
    </location>
</feature>
<dbReference type="AlphaFoldDB" id="A0A1V3XRN6"/>
<keyword evidence="4 6" id="KW-1133">Transmembrane helix</keyword>
<evidence type="ECO:0000256" key="1">
    <source>
        <dbReference type="ARBA" id="ARBA00004141"/>
    </source>
</evidence>
<dbReference type="EMBL" id="AP023343">
    <property type="protein sequence ID" value="BCI89416.1"/>
    <property type="molecule type" value="Genomic_DNA"/>
</dbReference>
<dbReference type="InterPro" id="IPR004680">
    <property type="entry name" value="Cit_transptr-like_dom"/>
</dbReference>
<evidence type="ECO:0000256" key="4">
    <source>
        <dbReference type="ARBA" id="ARBA00022989"/>
    </source>
</evidence>
<evidence type="ECO:0000259" key="7">
    <source>
        <dbReference type="Pfam" id="PF03600"/>
    </source>
</evidence>
<reference evidence="9 10" key="1">
    <citation type="submission" date="2017-02" db="EMBL/GenBank/DDBJ databases">
        <title>Complete genome sequences of Mycobacterium kansasii strains isolated from rhesus macaques.</title>
        <authorList>
            <person name="Panda A."/>
            <person name="Nagaraj S."/>
            <person name="Zhao X."/>
            <person name="Tettelin H."/>
            <person name="Detolla L.J."/>
        </authorList>
    </citation>
    <scope>NUCLEOTIDE SEQUENCE [LARGE SCALE GENOMIC DNA]</scope>
    <source>
        <strain evidence="9 10">11-3813</strain>
    </source>
</reference>
<feature type="transmembrane region" description="Helical" evidence="6">
    <location>
        <begin position="95"/>
        <end position="125"/>
    </location>
</feature>
<dbReference type="PANTHER" id="PTHR43568:SF1">
    <property type="entry name" value="P PROTEIN"/>
    <property type="match status" value="1"/>
</dbReference>
<evidence type="ECO:0000313" key="11">
    <source>
        <dbReference type="Proteomes" id="UP000516380"/>
    </source>
</evidence>
<evidence type="ECO:0000256" key="5">
    <source>
        <dbReference type="ARBA" id="ARBA00023136"/>
    </source>
</evidence>
<evidence type="ECO:0000313" key="10">
    <source>
        <dbReference type="Proteomes" id="UP000189229"/>
    </source>
</evidence>
<keyword evidence="11" id="KW-1185">Reference proteome</keyword>
<dbReference type="GO" id="GO:0055085">
    <property type="term" value="P:transmembrane transport"/>
    <property type="evidence" value="ECO:0007669"/>
    <property type="project" value="InterPro"/>
</dbReference>
<gene>
    <name evidence="9" type="ORF">BZL30_0235</name>
    <name evidence="8" type="ORF">NIIDMKKI_46220</name>
</gene>